<dbReference type="EMBL" id="CAAALY010291984">
    <property type="protein sequence ID" value="VEL44216.1"/>
    <property type="molecule type" value="Genomic_DNA"/>
</dbReference>
<feature type="region of interest" description="Disordered" evidence="1">
    <location>
        <begin position="1"/>
        <end position="20"/>
    </location>
</feature>
<organism evidence="2 3">
    <name type="scientific">Protopolystoma xenopodis</name>
    <dbReference type="NCBI Taxonomy" id="117903"/>
    <lineage>
        <taxon>Eukaryota</taxon>
        <taxon>Metazoa</taxon>
        <taxon>Spiralia</taxon>
        <taxon>Lophotrochozoa</taxon>
        <taxon>Platyhelminthes</taxon>
        <taxon>Monogenea</taxon>
        <taxon>Polyopisthocotylea</taxon>
        <taxon>Polystomatidea</taxon>
        <taxon>Polystomatidae</taxon>
        <taxon>Protopolystoma</taxon>
    </lineage>
</organism>
<evidence type="ECO:0000313" key="2">
    <source>
        <dbReference type="EMBL" id="VEL44216.1"/>
    </source>
</evidence>
<dbReference type="Proteomes" id="UP000784294">
    <property type="component" value="Unassembled WGS sequence"/>
</dbReference>
<dbReference type="AlphaFoldDB" id="A0A3S5C9J6"/>
<evidence type="ECO:0000256" key="1">
    <source>
        <dbReference type="SAM" id="MobiDB-lite"/>
    </source>
</evidence>
<sequence>MSQPFRDLATKSLPSTSSSHIQPTRFCATEFVSELSFRDYNSRGLVRVWQEDDSFKSYNGSSTDEADSPAASNNNLSQSLSNGFCEEVSRWGHLDFLFISSKYQSQAHIELQVVEFSNTLLTILVPELVSSKEEQAISLSSKLLDSVTHSNGGDMTSKEEFEQLLDDWKFVLEKRNSYSQLWLNRLAIFGC</sequence>
<comment type="caution">
    <text evidence="2">The sequence shown here is derived from an EMBL/GenBank/DDBJ whole genome shotgun (WGS) entry which is preliminary data.</text>
</comment>
<accession>A0A3S5C9J6</accession>
<gene>
    <name evidence="2" type="ORF">PXEA_LOCUS37656</name>
</gene>
<name>A0A3S5C9J6_9PLAT</name>
<evidence type="ECO:0000313" key="3">
    <source>
        <dbReference type="Proteomes" id="UP000784294"/>
    </source>
</evidence>
<proteinExistence type="predicted"/>
<keyword evidence="3" id="KW-1185">Reference proteome</keyword>
<reference evidence="2" key="1">
    <citation type="submission" date="2018-11" db="EMBL/GenBank/DDBJ databases">
        <authorList>
            <consortium name="Pathogen Informatics"/>
        </authorList>
    </citation>
    <scope>NUCLEOTIDE SEQUENCE</scope>
</reference>
<protein>
    <submittedName>
        <fullName evidence="2">Uncharacterized protein</fullName>
    </submittedName>
</protein>